<evidence type="ECO:0000313" key="1">
    <source>
        <dbReference type="EMBL" id="KAK2718437.1"/>
    </source>
</evidence>
<organism evidence="1 2">
    <name type="scientific">Artemia franciscana</name>
    <name type="common">Brine shrimp</name>
    <name type="synonym">Artemia sanfranciscana</name>
    <dbReference type="NCBI Taxonomy" id="6661"/>
    <lineage>
        <taxon>Eukaryota</taxon>
        <taxon>Metazoa</taxon>
        <taxon>Ecdysozoa</taxon>
        <taxon>Arthropoda</taxon>
        <taxon>Crustacea</taxon>
        <taxon>Branchiopoda</taxon>
        <taxon>Anostraca</taxon>
        <taxon>Artemiidae</taxon>
        <taxon>Artemia</taxon>
    </lineage>
</organism>
<dbReference type="Proteomes" id="UP001187531">
    <property type="component" value="Unassembled WGS sequence"/>
</dbReference>
<protein>
    <submittedName>
        <fullName evidence="1">Uncharacterized protein</fullName>
    </submittedName>
</protein>
<accession>A0AA88L662</accession>
<comment type="caution">
    <text evidence="1">The sequence shown here is derived from an EMBL/GenBank/DDBJ whole genome shotgun (WGS) entry which is preliminary data.</text>
</comment>
<dbReference type="AlphaFoldDB" id="A0AA88L662"/>
<reference evidence="1" key="1">
    <citation type="submission" date="2023-07" db="EMBL/GenBank/DDBJ databases">
        <title>Chromosome-level genome assembly of Artemia franciscana.</title>
        <authorList>
            <person name="Jo E."/>
        </authorList>
    </citation>
    <scope>NUCLEOTIDE SEQUENCE</scope>
    <source>
        <tissue evidence="1">Whole body</tissue>
    </source>
</reference>
<name>A0AA88L662_ARTSF</name>
<gene>
    <name evidence="1" type="ORF">QYM36_005674</name>
</gene>
<evidence type="ECO:0000313" key="2">
    <source>
        <dbReference type="Proteomes" id="UP001187531"/>
    </source>
</evidence>
<dbReference type="EMBL" id="JAVRJZ010000009">
    <property type="protein sequence ID" value="KAK2718437.1"/>
    <property type="molecule type" value="Genomic_DNA"/>
</dbReference>
<feature type="non-terminal residue" evidence="1">
    <location>
        <position position="1"/>
    </location>
</feature>
<proteinExistence type="predicted"/>
<keyword evidence="2" id="KW-1185">Reference proteome</keyword>
<sequence>KMAYSVGGKTGQDQLLLNLKIRFDCHIELNPLVSFSMALTPYATVFEGDEISSWYSTMNFQMSLKTFFQHQRMKRSNFQDFNVKSTTANQTSGNSSALTITLQAPTQL</sequence>